<evidence type="ECO:0000256" key="6">
    <source>
        <dbReference type="SAM" id="MobiDB-lite"/>
    </source>
</evidence>
<evidence type="ECO:0000313" key="9">
    <source>
        <dbReference type="EMBL" id="OEG17193.1"/>
    </source>
</evidence>
<evidence type="ECO:0000256" key="2">
    <source>
        <dbReference type="ARBA" id="ARBA00022670"/>
    </source>
</evidence>
<accession>A0A1E5GWZ7</accession>
<keyword evidence="2" id="KW-0645">Protease</keyword>
<feature type="signal peptide" evidence="7">
    <location>
        <begin position="1"/>
        <end position="29"/>
    </location>
</feature>
<dbReference type="PANTHER" id="PTHR47053">
    <property type="entry name" value="MUREIN DD-ENDOPEPTIDASE MEPH-RELATED"/>
    <property type="match status" value="1"/>
</dbReference>
<keyword evidence="4" id="KW-0788">Thiol protease</keyword>
<evidence type="ECO:0000259" key="8">
    <source>
        <dbReference type="PROSITE" id="PS51935"/>
    </source>
</evidence>
<dbReference type="Gene3D" id="3.90.1720.10">
    <property type="entry name" value="endopeptidase domain like (from Nostoc punctiforme)"/>
    <property type="match status" value="1"/>
</dbReference>
<gene>
    <name evidence="9" type="ORF">BCR23_04095</name>
</gene>
<protein>
    <recommendedName>
        <fullName evidence="8">NlpC/P60 domain-containing protein</fullName>
    </recommendedName>
</protein>
<name>A0A1E5GWZ7_9ENTE</name>
<dbReference type="EMBL" id="MIKB01000012">
    <property type="protein sequence ID" value="OEG17193.1"/>
    <property type="molecule type" value="Genomic_DNA"/>
</dbReference>
<comment type="similarity">
    <text evidence="1">Belongs to the peptidase C40 family.</text>
</comment>
<dbReference type="PATRIC" id="fig|903983.4.peg.1416"/>
<dbReference type="Proteomes" id="UP000094764">
    <property type="component" value="Unassembled WGS sequence"/>
</dbReference>
<proteinExistence type="inferred from homology"/>
<feature type="region of interest" description="Disordered" evidence="6">
    <location>
        <begin position="139"/>
        <end position="184"/>
    </location>
</feature>
<dbReference type="AlphaFoldDB" id="A0A1E5GWZ7"/>
<organism evidence="9 10">
    <name type="scientific">Enterococcus quebecensis</name>
    <dbReference type="NCBI Taxonomy" id="903983"/>
    <lineage>
        <taxon>Bacteria</taxon>
        <taxon>Bacillati</taxon>
        <taxon>Bacillota</taxon>
        <taxon>Bacilli</taxon>
        <taxon>Lactobacillales</taxon>
        <taxon>Enterococcaceae</taxon>
        <taxon>Enterococcus</taxon>
    </lineage>
</organism>
<dbReference type="STRING" id="903983.BCR23_04095"/>
<dbReference type="InterPro" id="IPR038765">
    <property type="entry name" value="Papain-like_cys_pep_sf"/>
</dbReference>
<evidence type="ECO:0000256" key="3">
    <source>
        <dbReference type="ARBA" id="ARBA00022801"/>
    </source>
</evidence>
<feature type="compositionally biased region" description="Polar residues" evidence="6">
    <location>
        <begin position="139"/>
        <end position="168"/>
    </location>
</feature>
<dbReference type="PANTHER" id="PTHR47053:SF1">
    <property type="entry name" value="MUREIN DD-ENDOPEPTIDASE MEPH-RELATED"/>
    <property type="match status" value="1"/>
</dbReference>
<dbReference type="PROSITE" id="PS51935">
    <property type="entry name" value="NLPC_P60"/>
    <property type="match status" value="1"/>
</dbReference>
<keyword evidence="7" id="KW-0732">Signal</keyword>
<keyword evidence="10" id="KW-1185">Reference proteome</keyword>
<feature type="compositionally biased region" description="Low complexity" evidence="6">
    <location>
        <begin position="169"/>
        <end position="183"/>
    </location>
</feature>
<comment type="caution">
    <text evidence="9">The sequence shown here is derived from an EMBL/GenBank/DDBJ whole genome shotgun (WGS) entry which is preliminary data.</text>
</comment>
<dbReference type="GO" id="GO:0008234">
    <property type="term" value="F:cysteine-type peptidase activity"/>
    <property type="evidence" value="ECO:0007669"/>
    <property type="project" value="UniProtKB-KW"/>
</dbReference>
<feature type="coiled-coil region" evidence="5">
    <location>
        <begin position="42"/>
        <end position="90"/>
    </location>
</feature>
<feature type="chain" id="PRO_5009177974" description="NlpC/P60 domain-containing protein" evidence="7">
    <location>
        <begin position="30"/>
        <end position="301"/>
    </location>
</feature>
<dbReference type="RefSeq" id="WP_069634514.1">
    <property type="nucleotide sequence ID" value="NZ_JXKZ01000002.1"/>
</dbReference>
<dbReference type="SUPFAM" id="SSF54001">
    <property type="entry name" value="Cysteine proteinases"/>
    <property type="match status" value="1"/>
</dbReference>
<evidence type="ECO:0000256" key="5">
    <source>
        <dbReference type="SAM" id="Coils"/>
    </source>
</evidence>
<evidence type="ECO:0000256" key="1">
    <source>
        <dbReference type="ARBA" id="ARBA00007074"/>
    </source>
</evidence>
<sequence length="301" mass="32356">MKKNKFITKLVLSCVTLSASLLLSNQAFANPAEESVHSEKIITESSQKLSQLKETKQKVSEQQIKKNSQLSTLDEKIKKIQIDLDHLKKLKSIGNIVNTSTKSSNQSENISSFFSPIVINDNTTSNTLDEKNEQLTELKQQQESLKTETQTISKQQSQLNDQEAQLSEQVAQAKKQQTEQAKQSDTGSAIVAAAKSHLGKPYVYGAAGPDAFDCSGLVQVAFASAGRSIGRTTVDQESAGTTIPVSDAKAGDLVFWGSQGGTYHVGISTGDGSYIHAPVPGDVVQVATVASYAPDFAIHIV</sequence>
<dbReference type="InterPro" id="IPR051202">
    <property type="entry name" value="Peptidase_C40"/>
</dbReference>
<dbReference type="OrthoDB" id="1654978at2"/>
<evidence type="ECO:0000256" key="4">
    <source>
        <dbReference type="ARBA" id="ARBA00022807"/>
    </source>
</evidence>
<reference evidence="10" key="1">
    <citation type="submission" date="2016-09" db="EMBL/GenBank/DDBJ databases">
        <authorList>
            <person name="Gulvik C.A."/>
        </authorList>
    </citation>
    <scope>NUCLEOTIDE SEQUENCE [LARGE SCALE GENOMIC DNA]</scope>
    <source>
        <strain evidence="10">LMG 26306</strain>
    </source>
</reference>
<dbReference type="InterPro" id="IPR000064">
    <property type="entry name" value="NLP_P60_dom"/>
</dbReference>
<keyword evidence="3" id="KW-0378">Hydrolase</keyword>
<feature type="domain" description="NlpC/P60" evidence="8">
    <location>
        <begin position="184"/>
        <end position="301"/>
    </location>
</feature>
<dbReference type="GO" id="GO:0006508">
    <property type="term" value="P:proteolysis"/>
    <property type="evidence" value="ECO:0007669"/>
    <property type="project" value="UniProtKB-KW"/>
</dbReference>
<evidence type="ECO:0000313" key="10">
    <source>
        <dbReference type="Proteomes" id="UP000094764"/>
    </source>
</evidence>
<dbReference type="Pfam" id="PF00877">
    <property type="entry name" value="NLPC_P60"/>
    <property type="match status" value="1"/>
</dbReference>
<keyword evidence="5" id="KW-0175">Coiled coil</keyword>
<evidence type="ECO:0000256" key="7">
    <source>
        <dbReference type="SAM" id="SignalP"/>
    </source>
</evidence>